<proteinExistence type="predicted"/>
<dbReference type="InterPro" id="IPR028098">
    <property type="entry name" value="Glyco_trans_4-like_N"/>
</dbReference>
<feature type="domain" description="Glycosyl transferase family 1" evidence="2">
    <location>
        <begin position="182"/>
        <end position="342"/>
    </location>
</feature>
<reference evidence="4" key="1">
    <citation type="submission" date="2011-09" db="EMBL/GenBank/DDBJ databases">
        <title>The permanent draft genome of Mucilaginibacter paludis DSM 18603.</title>
        <authorList>
            <consortium name="US DOE Joint Genome Institute (JGI-PGF)"/>
            <person name="Lucas S."/>
            <person name="Han J."/>
            <person name="Lapidus A."/>
            <person name="Bruce D."/>
            <person name="Goodwin L."/>
            <person name="Pitluck S."/>
            <person name="Peters L."/>
            <person name="Kyrpides N."/>
            <person name="Mavromatis K."/>
            <person name="Ivanova N."/>
            <person name="Mikhailova N."/>
            <person name="Held B."/>
            <person name="Detter J.C."/>
            <person name="Tapia R."/>
            <person name="Han C."/>
            <person name="Land M."/>
            <person name="Hauser L."/>
            <person name="Markowitz V."/>
            <person name="Cheng J.-F."/>
            <person name="Hugenholtz P."/>
            <person name="Woyke T."/>
            <person name="Wu D."/>
            <person name="Tindall B."/>
            <person name="Brambilla E."/>
            <person name="Klenk H.-P."/>
            <person name="Eisen J.A."/>
        </authorList>
    </citation>
    <scope>NUCLEOTIDE SEQUENCE [LARGE SCALE GENOMIC DNA]</scope>
    <source>
        <strain evidence="4">DSM 18603</strain>
    </source>
</reference>
<dbReference type="STRING" id="714943.Mucpa_4165"/>
<organism evidence="4 5">
    <name type="scientific">Mucilaginibacter paludis DSM 18603</name>
    <dbReference type="NCBI Taxonomy" id="714943"/>
    <lineage>
        <taxon>Bacteria</taxon>
        <taxon>Pseudomonadati</taxon>
        <taxon>Bacteroidota</taxon>
        <taxon>Sphingobacteriia</taxon>
        <taxon>Sphingobacteriales</taxon>
        <taxon>Sphingobacteriaceae</taxon>
        <taxon>Mucilaginibacter</taxon>
    </lineage>
</organism>
<dbReference type="PANTHER" id="PTHR46401:SF2">
    <property type="entry name" value="GLYCOSYLTRANSFERASE WBBK-RELATED"/>
    <property type="match status" value="1"/>
</dbReference>
<evidence type="ECO:0000313" key="4">
    <source>
        <dbReference type="EMBL" id="EHQ28256.1"/>
    </source>
</evidence>
<dbReference type="GO" id="GO:0016757">
    <property type="term" value="F:glycosyltransferase activity"/>
    <property type="evidence" value="ECO:0007669"/>
    <property type="project" value="InterPro"/>
</dbReference>
<keyword evidence="1 4" id="KW-0808">Transferase</keyword>
<dbReference type="InterPro" id="IPR001296">
    <property type="entry name" value="Glyco_trans_1"/>
</dbReference>
<dbReference type="AlphaFoldDB" id="H1Y2S7"/>
<evidence type="ECO:0000259" key="3">
    <source>
        <dbReference type="Pfam" id="PF13439"/>
    </source>
</evidence>
<dbReference type="Pfam" id="PF13439">
    <property type="entry name" value="Glyco_transf_4"/>
    <property type="match status" value="1"/>
</dbReference>
<name>H1Y2S7_9SPHI</name>
<sequence>MKILFDHQKFSMQKYGGISRYIANLNRGLNTKPGISSSIAALYSENEYVKDKPFILNNSLGKKLLGGKYHKTYKWNRRFSRWSVRLGQYDIFHPTYYDTDFLKDIKKPFVVTVHDMVYELFPDNFSDATEVIAQKKAIITKADAIIAISEYTRRDILRIFPQLESKIHVVHHGYVLGTQQADTGLQHIEMFILFVGQRWHYKNFEGFVKAISPLLQQNHDLYLVCAGGSAFTPEEQVVLEQLNILNQCVQIGASDAELKQLYQKAVLFAYPSQQEGFGLPILEAFANNCPIVCSNNTSMPEVAGNAAEYFDPFDASSILSAVSKVLNDAAYREQLRTNGRQRLKLFSFEACVTNTIKVYRSLL</sequence>
<feature type="domain" description="Glycosyltransferase subfamily 4-like N-terminal" evidence="3">
    <location>
        <begin position="15"/>
        <end position="173"/>
    </location>
</feature>
<dbReference type="HOGENOM" id="CLU_009583_27_0_10"/>
<evidence type="ECO:0000313" key="5">
    <source>
        <dbReference type="Proteomes" id="UP000002774"/>
    </source>
</evidence>
<dbReference type="eggNOG" id="COG0438">
    <property type="taxonomic scope" value="Bacteria"/>
</dbReference>
<dbReference type="CDD" id="cd03809">
    <property type="entry name" value="GT4_MtfB-like"/>
    <property type="match status" value="1"/>
</dbReference>
<dbReference type="Proteomes" id="UP000002774">
    <property type="component" value="Chromosome"/>
</dbReference>
<dbReference type="Gene3D" id="3.40.50.2000">
    <property type="entry name" value="Glycogen Phosphorylase B"/>
    <property type="match status" value="2"/>
</dbReference>
<dbReference type="SUPFAM" id="SSF53756">
    <property type="entry name" value="UDP-Glycosyltransferase/glycogen phosphorylase"/>
    <property type="match status" value="1"/>
</dbReference>
<protein>
    <submittedName>
        <fullName evidence="4">Glycosyl transferase group 1</fullName>
    </submittedName>
</protein>
<dbReference type="GO" id="GO:0009103">
    <property type="term" value="P:lipopolysaccharide biosynthetic process"/>
    <property type="evidence" value="ECO:0007669"/>
    <property type="project" value="TreeGrafter"/>
</dbReference>
<dbReference type="RefSeq" id="WP_008509007.1">
    <property type="nucleotide sequence ID" value="NZ_CM001403.1"/>
</dbReference>
<dbReference type="Pfam" id="PF00534">
    <property type="entry name" value="Glycos_transf_1"/>
    <property type="match status" value="1"/>
</dbReference>
<evidence type="ECO:0000256" key="1">
    <source>
        <dbReference type="ARBA" id="ARBA00022679"/>
    </source>
</evidence>
<dbReference type="EMBL" id="CM001403">
    <property type="protein sequence ID" value="EHQ28256.1"/>
    <property type="molecule type" value="Genomic_DNA"/>
</dbReference>
<dbReference type="PANTHER" id="PTHR46401">
    <property type="entry name" value="GLYCOSYLTRANSFERASE WBBK-RELATED"/>
    <property type="match status" value="1"/>
</dbReference>
<keyword evidence="5" id="KW-1185">Reference proteome</keyword>
<accession>H1Y2S7</accession>
<gene>
    <name evidence="4" type="ORF">Mucpa_4165</name>
</gene>
<evidence type="ECO:0000259" key="2">
    <source>
        <dbReference type="Pfam" id="PF00534"/>
    </source>
</evidence>
<dbReference type="OrthoDB" id="9801609at2"/>